<dbReference type="AlphaFoldDB" id="A0A6G1SMY0"/>
<gene>
    <name evidence="6" type="primary">WDR70</name>
    <name evidence="6" type="ORF">g.11764</name>
</gene>
<protein>
    <submittedName>
        <fullName evidence="6">WD repeat-containing protein 70</fullName>
    </submittedName>
</protein>
<feature type="compositionally biased region" description="Basic and acidic residues" evidence="5">
    <location>
        <begin position="1"/>
        <end position="14"/>
    </location>
</feature>
<dbReference type="PANTHER" id="PTHR16017">
    <property type="entry name" value="GASTRULATION DEFECTIVE PROTEIN 1-RELATED"/>
    <property type="match status" value="1"/>
</dbReference>
<comment type="similarity">
    <text evidence="3">Belongs to the WD repeat GAD-1 family.</text>
</comment>
<dbReference type="InterPro" id="IPR015943">
    <property type="entry name" value="WD40/YVTN_repeat-like_dom_sf"/>
</dbReference>
<dbReference type="PANTHER" id="PTHR16017:SF0">
    <property type="entry name" value="WD REPEAT-CONTAINING PROTEIN 70"/>
    <property type="match status" value="1"/>
</dbReference>
<proteinExistence type="inferred from homology"/>
<dbReference type="InterPro" id="IPR036322">
    <property type="entry name" value="WD40_repeat_dom_sf"/>
</dbReference>
<dbReference type="PRINTS" id="PR00320">
    <property type="entry name" value="GPROTEINBRPT"/>
</dbReference>
<evidence type="ECO:0000256" key="5">
    <source>
        <dbReference type="SAM" id="MobiDB-lite"/>
    </source>
</evidence>
<feature type="region of interest" description="Disordered" evidence="5">
    <location>
        <begin position="1"/>
        <end position="44"/>
    </location>
</feature>
<dbReference type="PROSITE" id="PS50082">
    <property type="entry name" value="WD_REPEATS_2"/>
    <property type="match status" value="2"/>
</dbReference>
<evidence type="ECO:0000313" key="6">
    <source>
        <dbReference type="EMBL" id="MDE51886.1"/>
    </source>
</evidence>
<feature type="repeat" description="WD" evidence="4">
    <location>
        <begin position="158"/>
        <end position="200"/>
    </location>
</feature>
<evidence type="ECO:0000256" key="2">
    <source>
        <dbReference type="ARBA" id="ARBA00022737"/>
    </source>
</evidence>
<evidence type="ECO:0000256" key="3">
    <source>
        <dbReference type="ARBA" id="ARBA00038343"/>
    </source>
</evidence>
<dbReference type="SMART" id="SM00320">
    <property type="entry name" value="WD40"/>
    <property type="match status" value="7"/>
</dbReference>
<organism evidence="6">
    <name type="scientific">Aceria tosichella</name>
    <name type="common">wheat curl mite</name>
    <dbReference type="NCBI Taxonomy" id="561515"/>
    <lineage>
        <taxon>Eukaryota</taxon>
        <taxon>Metazoa</taxon>
        <taxon>Ecdysozoa</taxon>
        <taxon>Arthropoda</taxon>
        <taxon>Chelicerata</taxon>
        <taxon>Arachnida</taxon>
        <taxon>Acari</taxon>
        <taxon>Acariformes</taxon>
        <taxon>Trombidiformes</taxon>
        <taxon>Prostigmata</taxon>
        <taxon>Eupodina</taxon>
        <taxon>Eriophyoidea</taxon>
        <taxon>Eriophyidae</taxon>
        <taxon>Eriophyinae</taxon>
        <taxon>Aceriini</taxon>
        <taxon>Aceria</taxon>
    </lineage>
</organism>
<evidence type="ECO:0000256" key="4">
    <source>
        <dbReference type="PROSITE-ProRule" id="PRU00221"/>
    </source>
</evidence>
<keyword evidence="2" id="KW-0677">Repeat</keyword>
<dbReference type="EMBL" id="GGYP01007115">
    <property type="protein sequence ID" value="MDE51886.1"/>
    <property type="molecule type" value="Transcribed_RNA"/>
</dbReference>
<evidence type="ECO:0000256" key="1">
    <source>
        <dbReference type="ARBA" id="ARBA00022574"/>
    </source>
</evidence>
<sequence>MSDEDRLNESRFDELNDNQEQDDDSDDSDDEDEDAIDRYWPPPTEDSLRFIASATGKTVSALAFNNAGTRFAAGGHDFEVKIWDFQALDRNRPESINTVQPSEHSVIKQLEFSPDDQLILVVSGSCQAVIIGKDGTTNKNNQMVCPKGDQYIADMAKTKGHIQMLNDGSWNPKDKNNFLTCSNDATIRLWDLDKLDQQKTVIKTRSPVNGVKTIPNVSKYSRDSLSVIAGCIDGSIMIWDTRRKFFSPSSCIKSAHLKGSEITGIDYCYSGNRICSRSEDESCKVWDLRQLKQPAAIKSGLTTLHSVSDCCFSPDDKYVLTGTSTTNSGPGQLHFLDATDLTTKQSIDFEDASVLRVRWHPKINHIGYTCSDGRLIVACDKMRSIGGLLSTDAGRGLKRKKYIPSGGITDTKRIITPHALPLFKEEPTSTSFAKIRQDPKRSYKPEIPISANENGRIKSHGSTLSSYIAKNLALAKKTTEESTREEK</sequence>
<reference evidence="6" key="1">
    <citation type="submission" date="2018-10" db="EMBL/GenBank/DDBJ databases">
        <title>Transcriptome assembly of Aceria tosichella (Wheat curl mite) Type 2.</title>
        <authorList>
            <person name="Scully E.D."/>
            <person name="Geib S.M."/>
            <person name="Palmer N.A."/>
            <person name="Gupta A.K."/>
            <person name="Sarath G."/>
            <person name="Tatineni S."/>
        </authorList>
    </citation>
    <scope>NUCLEOTIDE SEQUENCE</scope>
    <source>
        <strain evidence="6">LincolnNE</strain>
    </source>
</reference>
<keyword evidence="1 4" id="KW-0853">WD repeat</keyword>
<dbReference type="Gene3D" id="2.130.10.10">
    <property type="entry name" value="YVTN repeat-like/Quinoprotein amine dehydrogenase"/>
    <property type="match status" value="2"/>
</dbReference>
<dbReference type="InterPro" id="IPR020472">
    <property type="entry name" value="WD40_PAC1"/>
</dbReference>
<dbReference type="SUPFAM" id="SSF50978">
    <property type="entry name" value="WD40 repeat-like"/>
    <property type="match status" value="1"/>
</dbReference>
<dbReference type="GO" id="GO:0035861">
    <property type="term" value="C:site of double-strand break"/>
    <property type="evidence" value="ECO:0007669"/>
    <property type="project" value="TreeGrafter"/>
</dbReference>
<accession>A0A6G1SMY0</accession>
<feature type="repeat" description="WD" evidence="4">
    <location>
        <begin position="52"/>
        <end position="86"/>
    </location>
</feature>
<dbReference type="InterPro" id="IPR051858">
    <property type="entry name" value="WD_repeat_GAD-1"/>
</dbReference>
<dbReference type="PROSITE" id="PS50294">
    <property type="entry name" value="WD_REPEATS_REGION"/>
    <property type="match status" value="2"/>
</dbReference>
<dbReference type="GO" id="GO:0005634">
    <property type="term" value="C:nucleus"/>
    <property type="evidence" value="ECO:0007669"/>
    <property type="project" value="TreeGrafter"/>
</dbReference>
<dbReference type="Pfam" id="PF00400">
    <property type="entry name" value="WD40"/>
    <property type="match status" value="5"/>
</dbReference>
<name>A0A6G1SMY0_9ACAR</name>
<feature type="compositionally biased region" description="Acidic residues" evidence="5">
    <location>
        <begin position="15"/>
        <end position="35"/>
    </location>
</feature>
<dbReference type="InterPro" id="IPR001680">
    <property type="entry name" value="WD40_rpt"/>
</dbReference>